<protein>
    <submittedName>
        <fullName evidence="7">AI-2E family transporter</fullName>
    </submittedName>
</protein>
<evidence type="ECO:0000256" key="6">
    <source>
        <dbReference type="SAM" id="Phobius"/>
    </source>
</evidence>
<gene>
    <name evidence="7" type="ORF">Q0590_30580</name>
</gene>
<feature type="transmembrane region" description="Helical" evidence="6">
    <location>
        <begin position="276"/>
        <end position="297"/>
    </location>
</feature>
<feature type="transmembrane region" description="Helical" evidence="6">
    <location>
        <begin position="309"/>
        <end position="339"/>
    </location>
</feature>
<dbReference type="PANTHER" id="PTHR21716">
    <property type="entry name" value="TRANSMEMBRANE PROTEIN"/>
    <property type="match status" value="1"/>
</dbReference>
<dbReference type="Pfam" id="PF01594">
    <property type="entry name" value="AI-2E_transport"/>
    <property type="match status" value="1"/>
</dbReference>
<dbReference type="Proteomes" id="UP001168528">
    <property type="component" value="Unassembled WGS sequence"/>
</dbReference>
<feature type="transmembrane region" description="Helical" evidence="6">
    <location>
        <begin position="20"/>
        <end position="37"/>
    </location>
</feature>
<dbReference type="InterPro" id="IPR002549">
    <property type="entry name" value="AI-2E-like"/>
</dbReference>
<keyword evidence="3 6" id="KW-0812">Transmembrane</keyword>
<evidence type="ECO:0000256" key="4">
    <source>
        <dbReference type="ARBA" id="ARBA00022989"/>
    </source>
</evidence>
<evidence type="ECO:0000313" key="7">
    <source>
        <dbReference type="EMBL" id="MDO1450659.1"/>
    </source>
</evidence>
<organism evidence="7 8">
    <name type="scientific">Rhodocytophaga aerolata</name>
    <dbReference type="NCBI Taxonomy" id="455078"/>
    <lineage>
        <taxon>Bacteria</taxon>
        <taxon>Pseudomonadati</taxon>
        <taxon>Bacteroidota</taxon>
        <taxon>Cytophagia</taxon>
        <taxon>Cytophagales</taxon>
        <taxon>Rhodocytophagaceae</taxon>
        <taxon>Rhodocytophaga</taxon>
    </lineage>
</organism>
<feature type="transmembrane region" description="Helical" evidence="6">
    <location>
        <begin position="73"/>
        <end position="94"/>
    </location>
</feature>
<feature type="transmembrane region" description="Helical" evidence="6">
    <location>
        <begin position="43"/>
        <end position="61"/>
    </location>
</feature>
<comment type="similarity">
    <text evidence="2">Belongs to the autoinducer-2 exporter (AI-2E) (TC 2.A.86) family.</text>
</comment>
<evidence type="ECO:0000256" key="3">
    <source>
        <dbReference type="ARBA" id="ARBA00022692"/>
    </source>
</evidence>
<feature type="transmembrane region" description="Helical" evidence="6">
    <location>
        <begin position="151"/>
        <end position="174"/>
    </location>
</feature>
<reference evidence="7" key="1">
    <citation type="submission" date="2023-07" db="EMBL/GenBank/DDBJ databases">
        <title>The genome sequence of Rhodocytophaga aerolata KACC 12507.</title>
        <authorList>
            <person name="Zhang X."/>
        </authorList>
    </citation>
    <scope>NUCLEOTIDE SEQUENCE</scope>
    <source>
        <strain evidence="7">KACC 12507</strain>
    </source>
</reference>
<keyword evidence="5 6" id="KW-0472">Membrane</keyword>
<feature type="transmembrane region" description="Helical" evidence="6">
    <location>
        <begin position="250"/>
        <end position="269"/>
    </location>
</feature>
<feature type="transmembrane region" description="Helical" evidence="6">
    <location>
        <begin position="216"/>
        <end position="244"/>
    </location>
</feature>
<sequence length="357" mass="38668">MNDFRYKPSSHSSYSFPKRVMIGVGIALIFILIILLIGYAFHVVLLILAGSLIAVLFRGASSALSSWIPIPQGWSLAIVLAGFIGFFVLAYFLLAPQVSEQATTLSEELPKAYDKFKGQLEDTPWGNRLTDQIPDRQTLQENQGSLLKKGFGVFSSTFGVLADIYVILFIGIFFTAQPALYTQGIVKLFPQDKRARAGEVIHKTGATLFKWILGKLFSMVMVGILTAIGLSLLGIPMALALGVLAGLLSFIPNFGPIIALIPAALIALVEGPSQAFYVVALYMGIQAVESNVLTPFVEKKMVEIPPALVIISQVLMGVFTGVMGLILATPIMVVLLVLIKMVYIQDVLGDESVEVND</sequence>
<evidence type="ECO:0000256" key="1">
    <source>
        <dbReference type="ARBA" id="ARBA00004141"/>
    </source>
</evidence>
<comment type="caution">
    <text evidence="7">The sequence shown here is derived from an EMBL/GenBank/DDBJ whole genome shotgun (WGS) entry which is preliminary data.</text>
</comment>
<keyword evidence="8" id="KW-1185">Reference proteome</keyword>
<keyword evidence="4 6" id="KW-1133">Transmembrane helix</keyword>
<comment type="subcellular location">
    <subcellularLocation>
        <location evidence="1">Membrane</location>
        <topology evidence="1">Multi-pass membrane protein</topology>
    </subcellularLocation>
</comment>
<evidence type="ECO:0000256" key="2">
    <source>
        <dbReference type="ARBA" id="ARBA00009773"/>
    </source>
</evidence>
<evidence type="ECO:0000313" key="8">
    <source>
        <dbReference type="Proteomes" id="UP001168528"/>
    </source>
</evidence>
<dbReference type="RefSeq" id="WP_302041461.1">
    <property type="nucleotide sequence ID" value="NZ_JAUKPO010000034.1"/>
</dbReference>
<accession>A0ABT8REY1</accession>
<name>A0ABT8REY1_9BACT</name>
<dbReference type="EMBL" id="JAUKPO010000034">
    <property type="protein sequence ID" value="MDO1450659.1"/>
    <property type="molecule type" value="Genomic_DNA"/>
</dbReference>
<dbReference type="PANTHER" id="PTHR21716:SF62">
    <property type="entry name" value="TRANSPORT PROTEIN YDBI-RELATED"/>
    <property type="match status" value="1"/>
</dbReference>
<evidence type="ECO:0000256" key="5">
    <source>
        <dbReference type="ARBA" id="ARBA00023136"/>
    </source>
</evidence>
<proteinExistence type="inferred from homology"/>